<evidence type="ECO:0000259" key="2">
    <source>
        <dbReference type="PROSITE" id="PS50206"/>
    </source>
</evidence>
<dbReference type="GO" id="GO:0050313">
    <property type="term" value="F:sulfur dioxygenase activity"/>
    <property type="evidence" value="ECO:0007669"/>
    <property type="project" value="InterPro"/>
</dbReference>
<dbReference type="SMART" id="SM00450">
    <property type="entry name" value="RHOD"/>
    <property type="match status" value="2"/>
</dbReference>
<dbReference type="SUPFAM" id="SSF56281">
    <property type="entry name" value="Metallo-hydrolase/oxidoreductase"/>
    <property type="match status" value="1"/>
</dbReference>
<dbReference type="InterPro" id="IPR051682">
    <property type="entry name" value="Mito_Persulfide_Diox"/>
</dbReference>
<dbReference type="SUPFAM" id="SSF52821">
    <property type="entry name" value="Rhodanese/Cell cycle control phosphatase"/>
    <property type="match status" value="2"/>
</dbReference>
<dbReference type="Pfam" id="PF00581">
    <property type="entry name" value="Rhodanese"/>
    <property type="match status" value="2"/>
</dbReference>
<dbReference type="Gene3D" id="3.60.15.10">
    <property type="entry name" value="Ribonuclease Z/Hydroxyacylglutathione hydrolase-like"/>
    <property type="match status" value="1"/>
</dbReference>
<dbReference type="InterPro" id="IPR001763">
    <property type="entry name" value="Rhodanese-like_dom"/>
</dbReference>
<dbReference type="GO" id="GO:0006749">
    <property type="term" value="P:glutathione metabolic process"/>
    <property type="evidence" value="ECO:0007669"/>
    <property type="project" value="InterPro"/>
</dbReference>
<feature type="domain" description="Rhodanese" evidence="2">
    <location>
        <begin position="268"/>
        <end position="359"/>
    </location>
</feature>
<dbReference type="AlphaFoldDB" id="A0A381QW61"/>
<feature type="domain" description="Rhodanese" evidence="2">
    <location>
        <begin position="373"/>
        <end position="457"/>
    </location>
</feature>
<proteinExistence type="predicted"/>
<accession>A0A381QW61</accession>
<keyword evidence="1" id="KW-0479">Metal-binding</keyword>
<dbReference type="InterPro" id="IPR044528">
    <property type="entry name" value="POD-like_MBL-fold"/>
</dbReference>
<dbReference type="GO" id="GO:0070813">
    <property type="term" value="P:hydrogen sulfide metabolic process"/>
    <property type="evidence" value="ECO:0007669"/>
    <property type="project" value="TreeGrafter"/>
</dbReference>
<dbReference type="PANTHER" id="PTHR43084">
    <property type="entry name" value="PERSULFIDE DIOXYGENASE ETHE1"/>
    <property type="match status" value="1"/>
</dbReference>
<evidence type="ECO:0000313" key="3">
    <source>
        <dbReference type="EMBL" id="SUZ83645.1"/>
    </source>
</evidence>
<dbReference type="InterPro" id="IPR036866">
    <property type="entry name" value="RibonucZ/Hydroxyglut_hydro"/>
</dbReference>
<reference evidence="3" key="1">
    <citation type="submission" date="2018-05" db="EMBL/GenBank/DDBJ databases">
        <authorList>
            <person name="Lanie J.A."/>
            <person name="Ng W.-L."/>
            <person name="Kazmierczak K.M."/>
            <person name="Andrzejewski T.M."/>
            <person name="Davidsen T.M."/>
            <person name="Wayne K.J."/>
            <person name="Tettelin H."/>
            <person name="Glass J.I."/>
            <person name="Rusch D."/>
            <person name="Podicherti R."/>
            <person name="Tsui H.-C.T."/>
            <person name="Winkler M.E."/>
        </authorList>
    </citation>
    <scope>NUCLEOTIDE SEQUENCE</scope>
</reference>
<dbReference type="GO" id="GO:0046872">
    <property type="term" value="F:metal ion binding"/>
    <property type="evidence" value="ECO:0007669"/>
    <property type="project" value="UniProtKB-KW"/>
</dbReference>
<dbReference type="InterPro" id="IPR036873">
    <property type="entry name" value="Rhodanese-like_dom_sf"/>
</dbReference>
<sequence length="459" mass="50916">MIVEQIYTSCLSQGSYYIESGNEVAIIDPIREIDSYIEKANKSGSKIKYIFETHLHADFISGHITLAKNTGADIVYGPDVKTSFNKISAKDGQKFKIGNLTIVALHTPGHTIESTTYLLRDQNENDYAIFTGDTLFLGDVGRPDLSQGTVINTKHLAGLLYDSLRNKIMTLDDKVIIYPGHGEGSSCGKSLSSETIGTLGDQKKTNYALRKSMTKSEFIDEVLDGLDLPPKYFPLNVSMNKNGYDDSKEVLEKNLNPLDPDEFEDLIGKRNAIILDVRHQDDFSKAHIPNSIFIGLDGRFAPWVGEILEDITTPILVVVPNGREEEVITRLARVGFDHTLGYLKGGIENWKSKEKTISSIDSSEASVLNDLENKSQHPILDVRSHDEHQNESVSGSLNIPLQSINKSIDQINFKSKFYIHCQGGYRSMIAASILKKNGIHSFSNVKGGYNSIKKASLKL</sequence>
<name>A0A381QW61_9ZZZZ</name>
<protein>
    <recommendedName>
        <fullName evidence="2">Rhodanese domain-containing protein</fullName>
    </recommendedName>
</protein>
<dbReference type="PROSITE" id="PS50206">
    <property type="entry name" value="RHODANESE_3"/>
    <property type="match status" value="2"/>
</dbReference>
<dbReference type="SMART" id="SM00849">
    <property type="entry name" value="Lactamase_B"/>
    <property type="match status" value="1"/>
</dbReference>
<dbReference type="Pfam" id="PF00753">
    <property type="entry name" value="Lactamase_B"/>
    <property type="match status" value="1"/>
</dbReference>
<evidence type="ECO:0000256" key="1">
    <source>
        <dbReference type="ARBA" id="ARBA00022723"/>
    </source>
</evidence>
<dbReference type="CDD" id="cd00158">
    <property type="entry name" value="RHOD"/>
    <property type="match status" value="2"/>
</dbReference>
<dbReference type="CDD" id="cd07724">
    <property type="entry name" value="POD-like_MBL-fold"/>
    <property type="match status" value="1"/>
</dbReference>
<gene>
    <name evidence="3" type="ORF">METZ01_LOCUS36499</name>
</gene>
<dbReference type="InterPro" id="IPR001279">
    <property type="entry name" value="Metallo-B-lactamas"/>
</dbReference>
<organism evidence="3">
    <name type="scientific">marine metagenome</name>
    <dbReference type="NCBI Taxonomy" id="408172"/>
    <lineage>
        <taxon>unclassified sequences</taxon>
        <taxon>metagenomes</taxon>
        <taxon>ecological metagenomes</taxon>
    </lineage>
</organism>
<dbReference type="EMBL" id="UINC01001560">
    <property type="protein sequence ID" value="SUZ83645.1"/>
    <property type="molecule type" value="Genomic_DNA"/>
</dbReference>
<dbReference type="PANTHER" id="PTHR43084:SF1">
    <property type="entry name" value="PERSULFIDE DIOXYGENASE ETHE1, MITOCHONDRIAL"/>
    <property type="match status" value="1"/>
</dbReference>
<dbReference type="Gene3D" id="3.40.250.10">
    <property type="entry name" value="Rhodanese-like domain"/>
    <property type="match status" value="2"/>
</dbReference>
<dbReference type="FunFam" id="3.60.15.10:FF:000030">
    <property type="entry name" value="Metallo-beta-lactamase family protein"/>
    <property type="match status" value="1"/>
</dbReference>